<comment type="caution">
    <text evidence="4">The sequence shown here is derived from an EMBL/GenBank/DDBJ whole genome shotgun (WGS) entry which is preliminary data.</text>
</comment>
<evidence type="ECO:0000313" key="5">
    <source>
        <dbReference type="Proteomes" id="UP001500449"/>
    </source>
</evidence>
<evidence type="ECO:0000256" key="1">
    <source>
        <dbReference type="SAM" id="MobiDB-lite"/>
    </source>
</evidence>
<dbReference type="Gene3D" id="6.10.30.10">
    <property type="match status" value="1"/>
</dbReference>
<dbReference type="RefSeq" id="WP_344417036.1">
    <property type="nucleotide sequence ID" value="NZ_BAAAQK010000007.1"/>
</dbReference>
<sequence>MAASDPRSPTPTAALAPYTEGLAAGELRTTRCSACGTVQFPPRTACPHCSRIGTGEWVTASGRGTVWSFCVFHKAYLPPPAPQPPYTVAVVRLDEGSKLVTTVIDTDDLRIGMAVEAVFSDDDGEPRVRFRPAPAGREHPPTS</sequence>
<dbReference type="PANTHER" id="PTHR34075">
    <property type="entry name" value="BLR3430 PROTEIN"/>
    <property type="match status" value="1"/>
</dbReference>
<evidence type="ECO:0000313" key="4">
    <source>
        <dbReference type="EMBL" id="GAA1848971.1"/>
    </source>
</evidence>
<dbReference type="InterPro" id="IPR052513">
    <property type="entry name" value="Thioester_dehydratase-like"/>
</dbReference>
<dbReference type="PANTHER" id="PTHR34075:SF5">
    <property type="entry name" value="BLR3430 PROTEIN"/>
    <property type="match status" value="1"/>
</dbReference>
<feature type="domain" description="ChsH2 rubredoxin-like zinc ribbon" evidence="3">
    <location>
        <begin position="20"/>
        <end position="50"/>
    </location>
</feature>
<reference evidence="4 5" key="1">
    <citation type="journal article" date="2019" name="Int. J. Syst. Evol. Microbiol.">
        <title>The Global Catalogue of Microorganisms (GCM) 10K type strain sequencing project: providing services to taxonomists for standard genome sequencing and annotation.</title>
        <authorList>
            <consortium name="The Broad Institute Genomics Platform"/>
            <consortium name="The Broad Institute Genome Sequencing Center for Infectious Disease"/>
            <person name="Wu L."/>
            <person name="Ma J."/>
        </authorList>
    </citation>
    <scope>NUCLEOTIDE SEQUENCE [LARGE SCALE GENOMIC DNA]</scope>
    <source>
        <strain evidence="4 5">JCM 16009</strain>
    </source>
</reference>
<protein>
    <submittedName>
        <fullName evidence="4">OB-fold domain-containing protein</fullName>
    </submittedName>
</protein>
<dbReference type="InterPro" id="IPR002878">
    <property type="entry name" value="ChsH2_C"/>
</dbReference>
<feature type="region of interest" description="Disordered" evidence="1">
    <location>
        <begin position="124"/>
        <end position="143"/>
    </location>
</feature>
<dbReference type="InterPro" id="IPR012340">
    <property type="entry name" value="NA-bd_OB-fold"/>
</dbReference>
<accession>A0ABN2N2K0</accession>
<organism evidence="4 5">
    <name type="scientific">Pseudonocardia ailaonensis</name>
    <dbReference type="NCBI Taxonomy" id="367279"/>
    <lineage>
        <taxon>Bacteria</taxon>
        <taxon>Bacillati</taxon>
        <taxon>Actinomycetota</taxon>
        <taxon>Actinomycetes</taxon>
        <taxon>Pseudonocardiales</taxon>
        <taxon>Pseudonocardiaceae</taxon>
        <taxon>Pseudonocardia</taxon>
    </lineage>
</organism>
<name>A0ABN2N2K0_9PSEU</name>
<proteinExistence type="predicted"/>
<dbReference type="SUPFAM" id="SSF50249">
    <property type="entry name" value="Nucleic acid-binding proteins"/>
    <property type="match status" value="1"/>
</dbReference>
<dbReference type="Pfam" id="PF01796">
    <property type="entry name" value="OB_ChsH2_C"/>
    <property type="match status" value="1"/>
</dbReference>
<evidence type="ECO:0000259" key="2">
    <source>
        <dbReference type="Pfam" id="PF01796"/>
    </source>
</evidence>
<evidence type="ECO:0000259" key="3">
    <source>
        <dbReference type="Pfam" id="PF12172"/>
    </source>
</evidence>
<gene>
    <name evidence="4" type="ORF">GCM10009836_30940</name>
</gene>
<keyword evidence="5" id="KW-1185">Reference proteome</keyword>
<dbReference type="EMBL" id="BAAAQK010000007">
    <property type="protein sequence ID" value="GAA1848971.1"/>
    <property type="molecule type" value="Genomic_DNA"/>
</dbReference>
<feature type="domain" description="ChsH2 C-terminal OB-fold" evidence="2">
    <location>
        <begin position="57"/>
        <end position="119"/>
    </location>
</feature>
<dbReference type="Pfam" id="PF12172">
    <property type="entry name" value="zf-ChsH2"/>
    <property type="match status" value="1"/>
</dbReference>
<dbReference type="InterPro" id="IPR022002">
    <property type="entry name" value="ChsH2_Znr"/>
</dbReference>
<dbReference type="Proteomes" id="UP001500449">
    <property type="component" value="Unassembled WGS sequence"/>
</dbReference>